<dbReference type="OrthoDB" id="7862313at2759"/>
<dbReference type="InterPro" id="IPR011989">
    <property type="entry name" value="ARM-like"/>
</dbReference>
<gene>
    <name evidence="1" type="ORF">TRFO_42070</name>
</gene>
<name>A0A1J4KYZ0_9EUKA</name>
<dbReference type="GeneID" id="94848820"/>
<comment type="caution">
    <text evidence="1">The sequence shown here is derived from an EMBL/GenBank/DDBJ whole genome shotgun (WGS) entry which is preliminary data.</text>
</comment>
<sequence length="987" mass="113189">MAQESDQINQATAILDNLYNQPENIIIHIQMYTECPDLTLKHHAALAIKRMIVRQSNTPSIPYDRWFEICSQVTNWVIDAIQNDTNFAISRSLCDIAYAVTKFCPNINLEPYYQLANFLLTSPETMATGLYLWCKVFHYDKDKISERCYNLAKELFVISSQSLSSPNPYIRQSALELLDILIGEPSINLEKDEQFLSILNNVILSLTQYSATMFRSQDITPELQVLINLLTCIFECHIQFFDSNSESIIEIAIMAIGDQSIPSDVRILIHSILSSEFLLVSRSKESIISIMNYSLQLCIVSCQENRQDYSYMFPENIFCSLAENEKDIFWEFFRASISSLQLDDIANRQVALLLIKCAVIVMTMEEALCIYLPLTLQLGDAADEALVNACCQTVSEFVTNIPEILVFRFDVLSGYFMKYFAFQFSMKTLNFVIKNISQPPQYFLPVIDVLISLLPQANLFQATEIFYCIKYCLSHVSSPFVEIYPRISQILFYSINLHEEYRSVILQCFGNLVGIAPVLIQNDLPNIVQICGMCMASFLYPAFPDAVTCIKRLVRYLPNTMAQFLPQLIPPMITIINMEIPNTPEMEIESNYENFQLAKYRSIKCLCLIAQEIKEFANQFGPLIWSSTLDLMADYSHLQYAAKIIMTGARLFAQNQCELNIILSQLTNNLLTNDDIQSLPLILGAIQAIILKSPPEEIIEPITMKKIANVFLGASTGLYHGFIRPLTSTIPDVLRIAIFNAFLALIDQCRQHLSSEYEEYYKILQCEQGDPDKLSFSLFIHLFAKIFYYCGDNKLFDLIFAKIFDVFAVNQSSSFANFKILKHIFISLICLFRLNSEKCAPSVDEFIKYITTMMVKTPQECHEFHLACQALYTTIIFVYSLPVDERVQTIIPKINVPRNSEYLPWFGDFFIYASKYLGESMIPIVKKFAVRLFSSGSYVLRQINPEIVQFYFNIFRDIQQPELLELCDFNEAVLNQIQFNLQMCSSG</sequence>
<evidence type="ECO:0000313" key="1">
    <source>
        <dbReference type="EMBL" id="OHT16080.1"/>
    </source>
</evidence>
<keyword evidence="2" id="KW-1185">Reference proteome</keyword>
<protein>
    <recommendedName>
        <fullName evidence="3">Importin N-terminal domain-containing protein</fullName>
    </recommendedName>
</protein>
<dbReference type="Gene3D" id="1.25.10.10">
    <property type="entry name" value="Leucine-rich Repeat Variant"/>
    <property type="match status" value="1"/>
</dbReference>
<dbReference type="SUPFAM" id="SSF48371">
    <property type="entry name" value="ARM repeat"/>
    <property type="match status" value="2"/>
</dbReference>
<dbReference type="Proteomes" id="UP000179807">
    <property type="component" value="Unassembled WGS sequence"/>
</dbReference>
<proteinExistence type="predicted"/>
<dbReference type="VEuPathDB" id="TrichDB:TRFO_42070"/>
<dbReference type="InterPro" id="IPR016024">
    <property type="entry name" value="ARM-type_fold"/>
</dbReference>
<organism evidence="1 2">
    <name type="scientific">Tritrichomonas foetus</name>
    <dbReference type="NCBI Taxonomy" id="1144522"/>
    <lineage>
        <taxon>Eukaryota</taxon>
        <taxon>Metamonada</taxon>
        <taxon>Parabasalia</taxon>
        <taxon>Tritrichomonadida</taxon>
        <taxon>Tritrichomonadidae</taxon>
        <taxon>Tritrichomonas</taxon>
    </lineage>
</organism>
<reference evidence="1" key="1">
    <citation type="submission" date="2016-10" db="EMBL/GenBank/DDBJ databases">
        <authorList>
            <person name="Benchimol M."/>
            <person name="Almeida L.G."/>
            <person name="Vasconcelos A.T."/>
            <person name="Perreira-Neves A."/>
            <person name="Rosa I.A."/>
            <person name="Tasca T."/>
            <person name="Bogo M.R."/>
            <person name="de Souza W."/>
        </authorList>
    </citation>
    <scope>NUCLEOTIDE SEQUENCE [LARGE SCALE GENOMIC DNA]</scope>
    <source>
        <strain evidence="1">K</strain>
    </source>
</reference>
<dbReference type="RefSeq" id="XP_068369216.1">
    <property type="nucleotide sequence ID" value="XM_068514116.1"/>
</dbReference>
<dbReference type="AlphaFoldDB" id="A0A1J4KYZ0"/>
<dbReference type="EMBL" id="MLAK01000150">
    <property type="protein sequence ID" value="OHT16080.1"/>
    <property type="molecule type" value="Genomic_DNA"/>
</dbReference>
<evidence type="ECO:0008006" key="3">
    <source>
        <dbReference type="Google" id="ProtNLM"/>
    </source>
</evidence>
<accession>A0A1J4KYZ0</accession>
<evidence type="ECO:0000313" key="2">
    <source>
        <dbReference type="Proteomes" id="UP000179807"/>
    </source>
</evidence>